<dbReference type="InterPro" id="IPR016039">
    <property type="entry name" value="Thiolase-like"/>
</dbReference>
<dbReference type="RefSeq" id="XP_066662971.1">
    <property type="nucleotide sequence ID" value="XM_066817279.1"/>
</dbReference>
<protein>
    <submittedName>
        <fullName evidence="7">Fumagillin dodecapentaenoate synthase</fullName>
    </submittedName>
</protein>
<feature type="domain" description="Ketosynthase family 3 (KS3)" evidence="5">
    <location>
        <begin position="31"/>
        <end position="459"/>
    </location>
</feature>
<dbReference type="Pfam" id="PF14765">
    <property type="entry name" value="PS-DH"/>
    <property type="match status" value="1"/>
</dbReference>
<sequence>MVANDSGAMLAHGDRGATAHLEPKMKLPYRQEPIAVVGMACRLPGQSNTPKALWDFLMRGGIADTHVPESRFRQFTHYDASTKPKTMRSPGGMFLENIDVRNFDAAFFSISHTDAVTMDPQQRQLLEVVFECLENSGITLEQLDKAAVACLVGTYSVDYDYMHARDPEDRPPGVTIGIGRAILSNRISHFLNIKGPSMSIDTACSGSLVSLDVACRYLNTGEVDGAIVAGANIYLSPEHVMDSGTMKGAASVSGKCHTFDAKADGYIKAEAVNAVYLKRLSDAIRDGDPIRSVIRGTATNSDGRTPGIASPSASAQALAIRAAYANAGITNFNDTSYLEFHGTGTQAGDPTEVQGVASVFAPGRDPDKPLYIGSIKSNIGHSEPAAGISGLLKAVLSIENSMIPGNPTFIDPSPKIDFVGSKVSASRVARPWPAAARCKRASVNSFGYGGSNVHVVIEETGSFVQDTRHKSSYMTDSDDLLGLEEQEDASSAASRRPYLLCLSANDDDALQANFARLRTHLMNPQVKAGLPDLAYTLNERRSKLYSRGYIITSSTDLDAGAFSRGKKNTHAPKIGFVFTGQGAQWSQMGHALVETFPGAKKILGLLDEALQSLPTPPEWRLLDELTQVRSPEYLRRPEFSQPLVTALQIVLVDILQQWGISPESVVGHSSGEIAAAYTAGLITREQAIVAAFYRGYASHLSAPAQDLGMLAAGISAAEFPTYSEGLEDQVSIACFNSPQSITISGPVTALEQVRARLAQDAKFGRLLQVNMAYHSKFMDHVGAEYLGLLAPRFQSHKRIDKGVRMFSSVTGQLLDSDSGTDTEYWRGNMVNPVLFDQAVQSLLASDNHVNFLIEIGPSGALAGPIKQILAAMGDDVADVQYCVALSRGRDAVLSTFDVAGKLFVAGGSVDLRAVNQLASSGQEGRPSLIVDLPNYAWNYSTQYWFENDASKDWRYRLFPHHDLIGTKIPGTSWNEPSFRKKLSLNSLPWLKDHKMGTDIIFPAAGFVAMAVEGVRQKTQAMAMLEERPSANSLTYRLRNMTFSRALVLEENTEHKVMLTLTPKTGSGILGIQASPDILAPLRFPTDAALWYKAMNDQGYGFGPAFQNQIQVEATSGKRSSRSTVSLEEPASEYRQSFYPLHPAVMDGCFQTSGPSLWAGNRSDLDAVLIPALIGKVVIHDVPQKSSRGESGLLLLKLSGLEYHILATSDNVYSKHVYSHVVWKPDLSMTARVRRGHGIHDTLGENPQLSVLELVHIAGVSSSLWYGNKPDFERSTRKACRKFRYVAVDPNDLLAAQETYQSYSESGEFELLDTTQASFLPDEDDAEKFDLVVVRTPHHGIGQGKALENAKRFVKNNGSAFLLHVTTNKQGEAEQASYANGTTPCGTQSIFTKIYPNGLVSLSLKMNTDDDDDDGAKERTGATGLDVFNFTQSKVPESIRAGLVEAGWGVE</sequence>
<dbReference type="Pfam" id="PF00109">
    <property type="entry name" value="ketoacyl-synt"/>
    <property type="match status" value="1"/>
</dbReference>
<dbReference type="InterPro" id="IPR014031">
    <property type="entry name" value="Ketoacyl_synth_C"/>
</dbReference>
<dbReference type="InterPro" id="IPR020841">
    <property type="entry name" value="PKS_Beta-ketoAc_synthase_dom"/>
</dbReference>
<feature type="domain" description="PKS/mFAS DH" evidence="6">
    <location>
        <begin position="961"/>
        <end position="1237"/>
    </location>
</feature>
<dbReference type="PANTHER" id="PTHR43775">
    <property type="entry name" value="FATTY ACID SYNTHASE"/>
    <property type="match status" value="1"/>
</dbReference>
<dbReference type="InterPro" id="IPR032821">
    <property type="entry name" value="PKS_assoc"/>
</dbReference>
<dbReference type="InterPro" id="IPR014043">
    <property type="entry name" value="Acyl_transferase_dom"/>
</dbReference>
<dbReference type="InterPro" id="IPR042104">
    <property type="entry name" value="PKS_dehydratase_sf"/>
</dbReference>
<dbReference type="InterPro" id="IPR014030">
    <property type="entry name" value="Ketoacyl_synth_N"/>
</dbReference>
<dbReference type="SUPFAM" id="SSF53335">
    <property type="entry name" value="S-adenosyl-L-methionine-dependent methyltransferases"/>
    <property type="match status" value="1"/>
</dbReference>
<dbReference type="Proteomes" id="UP001433268">
    <property type="component" value="Unassembled WGS sequence"/>
</dbReference>
<dbReference type="Gene3D" id="3.10.129.10">
    <property type="entry name" value="Hotdog Thioesterase"/>
    <property type="match status" value="1"/>
</dbReference>
<dbReference type="InterPro" id="IPR029063">
    <property type="entry name" value="SAM-dependent_MTases_sf"/>
</dbReference>
<dbReference type="InterPro" id="IPR049551">
    <property type="entry name" value="PKS_DH_C"/>
</dbReference>
<feature type="region of interest" description="C-terminal hotdog fold" evidence="4">
    <location>
        <begin position="1082"/>
        <end position="1237"/>
    </location>
</feature>
<dbReference type="PROSITE" id="PS52019">
    <property type="entry name" value="PKS_MFAS_DH"/>
    <property type="match status" value="1"/>
</dbReference>
<evidence type="ECO:0000259" key="6">
    <source>
        <dbReference type="PROSITE" id="PS52019"/>
    </source>
</evidence>
<keyword evidence="1" id="KW-0596">Phosphopantetheine</keyword>
<feature type="active site" description="Proton donor; for dehydratase activity" evidence="4">
    <location>
        <position position="1146"/>
    </location>
</feature>
<dbReference type="EMBL" id="JAQQWN010000009">
    <property type="protein sequence ID" value="KAK8066218.1"/>
    <property type="molecule type" value="Genomic_DNA"/>
</dbReference>
<proteinExistence type="predicted"/>
<organism evidence="7 8">
    <name type="scientific">Apiospora hydei</name>
    <dbReference type="NCBI Taxonomy" id="1337664"/>
    <lineage>
        <taxon>Eukaryota</taxon>
        <taxon>Fungi</taxon>
        <taxon>Dikarya</taxon>
        <taxon>Ascomycota</taxon>
        <taxon>Pezizomycotina</taxon>
        <taxon>Sordariomycetes</taxon>
        <taxon>Xylariomycetidae</taxon>
        <taxon>Amphisphaeriales</taxon>
        <taxon>Apiosporaceae</taxon>
        <taxon>Apiospora</taxon>
    </lineage>
</organism>
<evidence type="ECO:0000256" key="4">
    <source>
        <dbReference type="PROSITE-ProRule" id="PRU01363"/>
    </source>
</evidence>
<name>A0ABR1V4W2_9PEZI</name>
<gene>
    <name evidence="7" type="ORF">PG997_012965</name>
</gene>
<dbReference type="SMART" id="SM00825">
    <property type="entry name" value="PKS_KS"/>
    <property type="match status" value="1"/>
</dbReference>
<dbReference type="SMART" id="SM00827">
    <property type="entry name" value="PKS_AT"/>
    <property type="match status" value="1"/>
</dbReference>
<dbReference type="Pfam" id="PF16197">
    <property type="entry name" value="KAsynt_C_assoc"/>
    <property type="match status" value="1"/>
</dbReference>
<evidence type="ECO:0000259" key="5">
    <source>
        <dbReference type="PROSITE" id="PS52004"/>
    </source>
</evidence>
<dbReference type="PROSITE" id="PS52004">
    <property type="entry name" value="KS3_2"/>
    <property type="match status" value="1"/>
</dbReference>
<dbReference type="SUPFAM" id="SSF55048">
    <property type="entry name" value="Probable ACP-binding domain of malonyl-CoA ACP transacylase"/>
    <property type="match status" value="1"/>
</dbReference>
<dbReference type="Pfam" id="PF02801">
    <property type="entry name" value="Ketoacyl-synt_C"/>
    <property type="match status" value="1"/>
</dbReference>
<keyword evidence="2" id="KW-0597">Phosphoprotein</keyword>
<keyword evidence="8" id="KW-1185">Reference proteome</keyword>
<feature type="region of interest" description="N-terminal hotdog fold" evidence="4">
    <location>
        <begin position="961"/>
        <end position="1071"/>
    </location>
</feature>
<dbReference type="InterPro" id="IPR049552">
    <property type="entry name" value="PKS_DH_N"/>
</dbReference>
<dbReference type="InterPro" id="IPR016036">
    <property type="entry name" value="Malonyl_transacylase_ACP-bd"/>
</dbReference>
<dbReference type="Pfam" id="PF00698">
    <property type="entry name" value="Acyl_transf_1"/>
    <property type="match status" value="1"/>
</dbReference>
<evidence type="ECO:0000313" key="8">
    <source>
        <dbReference type="Proteomes" id="UP001433268"/>
    </source>
</evidence>
<dbReference type="InterPro" id="IPR049900">
    <property type="entry name" value="PKS_mFAS_DH"/>
</dbReference>
<dbReference type="Gene3D" id="3.40.366.10">
    <property type="entry name" value="Malonyl-Coenzyme A Acyl Carrier Protein, domain 2"/>
    <property type="match status" value="1"/>
</dbReference>
<evidence type="ECO:0000256" key="2">
    <source>
        <dbReference type="ARBA" id="ARBA00022553"/>
    </source>
</evidence>
<dbReference type="InterPro" id="IPR016035">
    <property type="entry name" value="Acyl_Trfase/lysoPLipase"/>
</dbReference>
<evidence type="ECO:0000313" key="7">
    <source>
        <dbReference type="EMBL" id="KAK8066218.1"/>
    </source>
</evidence>
<dbReference type="InterPro" id="IPR001227">
    <property type="entry name" value="Ac_transferase_dom_sf"/>
</dbReference>
<dbReference type="CDD" id="cd00833">
    <property type="entry name" value="PKS"/>
    <property type="match status" value="1"/>
</dbReference>
<reference evidence="7 8" key="1">
    <citation type="submission" date="2023-01" db="EMBL/GenBank/DDBJ databases">
        <title>Analysis of 21 Apiospora genomes using comparative genomics revels a genus with tremendous synthesis potential of carbohydrate active enzymes and secondary metabolites.</title>
        <authorList>
            <person name="Sorensen T."/>
        </authorList>
    </citation>
    <scope>NUCLEOTIDE SEQUENCE [LARGE SCALE GENOMIC DNA]</scope>
    <source>
        <strain evidence="7 8">CBS 114990</strain>
    </source>
</reference>
<keyword evidence="3" id="KW-0511">Multifunctional enzyme</keyword>
<dbReference type="Gene3D" id="3.40.47.10">
    <property type="match status" value="1"/>
</dbReference>
<dbReference type="SUPFAM" id="SSF52151">
    <property type="entry name" value="FabD/lysophospholipase-like"/>
    <property type="match status" value="1"/>
</dbReference>
<dbReference type="InterPro" id="IPR050091">
    <property type="entry name" value="PKS_NRPS_Biosynth_Enz"/>
</dbReference>
<evidence type="ECO:0000256" key="1">
    <source>
        <dbReference type="ARBA" id="ARBA00022450"/>
    </source>
</evidence>
<evidence type="ECO:0000256" key="3">
    <source>
        <dbReference type="ARBA" id="ARBA00023268"/>
    </source>
</evidence>
<feature type="active site" description="Proton acceptor; for dehydratase activity" evidence="4">
    <location>
        <position position="993"/>
    </location>
</feature>
<dbReference type="Gene3D" id="3.10.129.110">
    <property type="entry name" value="Polyketide synthase dehydratase"/>
    <property type="match status" value="1"/>
</dbReference>
<dbReference type="Pfam" id="PF21089">
    <property type="entry name" value="PKS_DH_N"/>
    <property type="match status" value="1"/>
</dbReference>
<dbReference type="SUPFAM" id="SSF53901">
    <property type="entry name" value="Thiolase-like"/>
    <property type="match status" value="1"/>
</dbReference>
<dbReference type="SMART" id="SM00826">
    <property type="entry name" value="PKS_DH"/>
    <property type="match status" value="1"/>
</dbReference>
<dbReference type="Gene3D" id="3.30.70.3290">
    <property type="match status" value="1"/>
</dbReference>
<dbReference type="PANTHER" id="PTHR43775:SF18">
    <property type="entry name" value="ENZYME, PUTATIVE (JCVI)-RELATED"/>
    <property type="match status" value="1"/>
</dbReference>
<dbReference type="GeneID" id="92050339"/>
<accession>A0ABR1V4W2</accession>
<comment type="caution">
    <text evidence="7">The sequence shown here is derived from an EMBL/GenBank/DDBJ whole genome shotgun (WGS) entry which is preliminary data.</text>
</comment>
<dbReference type="InterPro" id="IPR020807">
    <property type="entry name" value="PKS_DH"/>
</dbReference>